<keyword evidence="1" id="KW-0732">Signal</keyword>
<evidence type="ECO:0000256" key="1">
    <source>
        <dbReference type="SAM" id="SignalP"/>
    </source>
</evidence>
<proteinExistence type="predicted"/>
<feature type="signal peptide" evidence="1">
    <location>
        <begin position="1"/>
        <end position="20"/>
    </location>
</feature>
<comment type="caution">
    <text evidence="2">The sequence shown here is derived from an EMBL/GenBank/DDBJ whole genome shotgun (WGS) entry which is preliminary data.</text>
</comment>
<evidence type="ECO:0000313" key="2">
    <source>
        <dbReference type="EMBL" id="MBU2713328.1"/>
    </source>
</evidence>
<dbReference type="InterPro" id="IPR035242">
    <property type="entry name" value="DUF5329"/>
</dbReference>
<keyword evidence="3" id="KW-1185">Reference proteome</keyword>
<name>A0ABS5ZHQ9_9GAMM</name>
<organism evidence="2 3">
    <name type="scientific">Zooshikella harenae</name>
    <dbReference type="NCBI Taxonomy" id="2827238"/>
    <lineage>
        <taxon>Bacteria</taxon>
        <taxon>Pseudomonadati</taxon>
        <taxon>Pseudomonadota</taxon>
        <taxon>Gammaproteobacteria</taxon>
        <taxon>Oceanospirillales</taxon>
        <taxon>Zooshikellaceae</taxon>
        <taxon>Zooshikella</taxon>
    </lineage>
</organism>
<accession>A0ABS5ZHQ9</accession>
<gene>
    <name evidence="2" type="ORF">KCG35_19860</name>
</gene>
<evidence type="ECO:0000313" key="3">
    <source>
        <dbReference type="Proteomes" id="UP000690515"/>
    </source>
</evidence>
<reference evidence="2 3" key="1">
    <citation type="submission" date="2021-04" db="EMBL/GenBank/DDBJ databases">
        <authorList>
            <person name="Pira H."/>
            <person name="Risdian C."/>
            <person name="Wink J."/>
        </authorList>
    </citation>
    <scope>NUCLEOTIDE SEQUENCE [LARGE SCALE GENOMIC DNA]</scope>
    <source>
        <strain evidence="2 3">WH53</strain>
    </source>
</reference>
<feature type="chain" id="PRO_5046151310" evidence="1">
    <location>
        <begin position="21"/>
        <end position="120"/>
    </location>
</feature>
<dbReference type="Pfam" id="PF17263">
    <property type="entry name" value="DUF5329"/>
    <property type="match status" value="1"/>
</dbReference>
<dbReference type="Proteomes" id="UP000690515">
    <property type="component" value="Unassembled WGS sequence"/>
</dbReference>
<dbReference type="RefSeq" id="WP_215821615.1">
    <property type="nucleotide sequence ID" value="NZ_JAGSOY010000072.1"/>
</dbReference>
<protein>
    <submittedName>
        <fullName evidence="2">DUF5329 family protein</fullName>
    </submittedName>
</protein>
<dbReference type="EMBL" id="JAGSOY010000072">
    <property type="protein sequence ID" value="MBU2713328.1"/>
    <property type="molecule type" value="Genomic_DNA"/>
</dbReference>
<sequence length="120" mass="13834">MKYSITIALTALLSSAQVIADINPETKQEIAHLLEFVQKTTCKYERNGEMHTGSEAVGHIQKKYNYFQDKVKTTEDFIRYSATKSELSGKHYRIHCQDKPMQNSASWLLKELDSYRQSAK</sequence>